<name>A0A8D1DF28_PIG</name>
<evidence type="ECO:0000313" key="1">
    <source>
        <dbReference type="Ensembl" id="ENSSSCP00040005934.1"/>
    </source>
</evidence>
<evidence type="ECO:0000313" key="2">
    <source>
        <dbReference type="Proteomes" id="UP000694722"/>
    </source>
</evidence>
<dbReference type="Proteomes" id="UP000694722">
    <property type="component" value="Unplaced"/>
</dbReference>
<accession>A0A8D1DF28</accession>
<dbReference type="Ensembl" id="ENSSSCT00040015138.1">
    <property type="protein sequence ID" value="ENSSSCP00040005934.1"/>
    <property type="gene ID" value="ENSSSCG00040011573.1"/>
</dbReference>
<reference evidence="1" key="1">
    <citation type="submission" date="2025-08" db="UniProtKB">
        <authorList>
            <consortium name="Ensembl"/>
        </authorList>
    </citation>
    <scope>IDENTIFICATION</scope>
</reference>
<protein>
    <submittedName>
        <fullName evidence="1">Uncharacterized protein</fullName>
    </submittedName>
</protein>
<proteinExistence type="predicted"/>
<sequence length="212" mass="22266">PAAGPLRHGAGPGGALVGRGHCCGPPWLLFRVHACRLGRGAQPGLRRPPSGCRRQVRRQHPQGLCHLLVHCAVHRCLHPPLRLPRGPAVCPWRWAGHRCRLPLQPSPRCSQSHSFHLRLCLRALHPPAASGAAAATAAVFPPRRPQHGALSAKVAHQGEGFLAAGNEDAGLASIPLLALAQSGPDSLISISWGWGGGHTKPLVPTAPSPTQG</sequence>
<organism evidence="1 2">
    <name type="scientific">Sus scrofa</name>
    <name type="common">Pig</name>
    <dbReference type="NCBI Taxonomy" id="9823"/>
    <lineage>
        <taxon>Eukaryota</taxon>
        <taxon>Metazoa</taxon>
        <taxon>Chordata</taxon>
        <taxon>Craniata</taxon>
        <taxon>Vertebrata</taxon>
        <taxon>Euteleostomi</taxon>
        <taxon>Mammalia</taxon>
        <taxon>Eutheria</taxon>
        <taxon>Laurasiatheria</taxon>
        <taxon>Artiodactyla</taxon>
        <taxon>Suina</taxon>
        <taxon>Suidae</taxon>
        <taxon>Sus</taxon>
    </lineage>
</organism>
<dbReference type="AlphaFoldDB" id="A0A8D1DF28"/>